<evidence type="ECO:0000313" key="3">
    <source>
        <dbReference type="EMBL" id="GMA37791.1"/>
    </source>
</evidence>
<reference evidence="5" key="1">
    <citation type="journal article" date="2014" name="Int. J. Syst. Evol. Microbiol.">
        <title>Complete genome of a new Firmicutes species belonging to the dominant human colonic microbiota ('Ruminococcus bicirculans') reveals two chromosomes and a selective capacity to utilize plant glucans.</title>
        <authorList>
            <consortium name="NISC Comparative Sequencing Program"/>
            <person name="Wegmann U."/>
            <person name="Louis P."/>
            <person name="Goesmann A."/>
            <person name="Henrissat B."/>
            <person name="Duncan S.H."/>
            <person name="Flint H.J."/>
        </authorList>
    </citation>
    <scope>NUCLEOTIDE SEQUENCE</scope>
    <source>
        <strain evidence="5">NBRC 112299</strain>
    </source>
</reference>
<feature type="region of interest" description="Disordered" evidence="1">
    <location>
        <begin position="45"/>
        <end position="64"/>
    </location>
</feature>
<dbReference type="EMBL" id="BSUN01000002">
    <property type="protein sequence ID" value="GMA37791.1"/>
    <property type="molecule type" value="Genomic_DNA"/>
</dbReference>
<name>A0ABQ6IL27_9MICO</name>
<evidence type="ECO:0000256" key="2">
    <source>
        <dbReference type="SAM" id="SignalP"/>
    </source>
</evidence>
<dbReference type="EMBL" id="BSUN01000003">
    <property type="protein sequence ID" value="GMA37945.1"/>
    <property type="molecule type" value="Genomic_DNA"/>
</dbReference>
<keyword evidence="2" id="KW-0732">Signal</keyword>
<reference evidence="5" key="3">
    <citation type="submission" date="2023-02" db="EMBL/GenBank/DDBJ databases">
        <authorList>
            <person name="Sun Q."/>
            <person name="Mori K."/>
        </authorList>
    </citation>
    <scope>NUCLEOTIDE SEQUENCE</scope>
    <source>
        <strain evidence="5">NBRC 112299</strain>
    </source>
</reference>
<feature type="compositionally biased region" description="Polar residues" evidence="1">
    <location>
        <begin position="45"/>
        <end position="63"/>
    </location>
</feature>
<evidence type="ECO:0000313" key="5">
    <source>
        <dbReference type="EMBL" id="GMA37888.1"/>
    </source>
</evidence>
<dbReference type="EMBL" id="BSUN01000003">
    <property type="protein sequence ID" value="GMA37888.1"/>
    <property type="molecule type" value="Genomic_DNA"/>
</dbReference>
<protein>
    <submittedName>
        <fullName evidence="5">Uncharacterized protein</fullName>
    </submittedName>
</protein>
<evidence type="ECO:0000313" key="7">
    <source>
        <dbReference type="Proteomes" id="UP001157125"/>
    </source>
</evidence>
<organism evidence="5 7">
    <name type="scientific">Demequina litorisediminis</name>
    <dbReference type="NCBI Taxonomy" id="1849022"/>
    <lineage>
        <taxon>Bacteria</taxon>
        <taxon>Bacillati</taxon>
        <taxon>Actinomycetota</taxon>
        <taxon>Actinomycetes</taxon>
        <taxon>Micrococcales</taxon>
        <taxon>Demequinaceae</taxon>
        <taxon>Demequina</taxon>
    </lineage>
</organism>
<keyword evidence="7" id="KW-1185">Reference proteome</keyword>
<dbReference type="Proteomes" id="UP001157125">
    <property type="component" value="Unassembled WGS sequence"/>
</dbReference>
<evidence type="ECO:0000313" key="6">
    <source>
        <dbReference type="EMBL" id="GMA37945.1"/>
    </source>
</evidence>
<comment type="caution">
    <text evidence="5">The sequence shown here is derived from an EMBL/GenBank/DDBJ whole genome shotgun (WGS) entry which is preliminary data.</text>
</comment>
<feature type="chain" id="PRO_5045029992" evidence="2">
    <location>
        <begin position="22"/>
        <end position="137"/>
    </location>
</feature>
<accession>A0ABQ6IL27</accession>
<evidence type="ECO:0000256" key="1">
    <source>
        <dbReference type="SAM" id="MobiDB-lite"/>
    </source>
</evidence>
<feature type="signal peptide" evidence="2">
    <location>
        <begin position="1"/>
        <end position="21"/>
    </location>
</feature>
<reference evidence="7" key="2">
    <citation type="journal article" date="2019" name="Int. J. Syst. Evol. Microbiol.">
        <title>The Global Catalogue of Microorganisms (GCM) 10K type strain sequencing project: providing services to taxonomists for standard genome sequencing and annotation.</title>
        <authorList>
            <consortium name="The Broad Institute Genomics Platform"/>
            <consortium name="The Broad Institute Genome Sequencing Center for Infectious Disease"/>
            <person name="Wu L."/>
            <person name="Ma J."/>
        </authorList>
    </citation>
    <scope>NUCLEOTIDE SEQUENCE [LARGE SCALE GENOMIC DNA]</scope>
    <source>
        <strain evidence="7">NBRC 112299</strain>
    </source>
</reference>
<sequence>MAAISVMAGILVGMTGTAATAAVVYGAWETVWNVGAYDYKARPSANSNGTKPSGGLTVSSSPTAPAGWQGASARLWRGNALCGSASRVLTTQSVTIISRTVAKDCGSGEYRGSGFGYAYYSGDYRSHQSARSPIVIW</sequence>
<proteinExistence type="predicted"/>
<gene>
    <name evidence="3" type="ORF">GCM10025876_39950</name>
    <name evidence="4" type="ORF">GCM10025876_40550</name>
    <name evidence="5" type="ORF">GCM10025876_40920</name>
    <name evidence="6" type="ORF">GCM10025876_41490</name>
</gene>
<evidence type="ECO:0000313" key="4">
    <source>
        <dbReference type="EMBL" id="GMA37851.1"/>
    </source>
</evidence>
<dbReference type="EMBL" id="BSUN01000002">
    <property type="protein sequence ID" value="GMA37851.1"/>
    <property type="molecule type" value="Genomic_DNA"/>
</dbReference>